<keyword evidence="6" id="KW-1133">Transmembrane helix</keyword>
<dbReference type="GO" id="GO:0031966">
    <property type="term" value="C:mitochondrial membrane"/>
    <property type="evidence" value="ECO:0007669"/>
    <property type="project" value="UniProtKB-SubCell"/>
</dbReference>
<feature type="region of interest" description="Disordered" evidence="11">
    <location>
        <begin position="1"/>
        <end position="32"/>
    </location>
</feature>
<organism evidence="12">
    <name type="scientific">Absidia glauca</name>
    <name type="common">Pin mould</name>
    <dbReference type="NCBI Taxonomy" id="4829"/>
    <lineage>
        <taxon>Eukaryota</taxon>
        <taxon>Fungi</taxon>
        <taxon>Fungi incertae sedis</taxon>
        <taxon>Mucoromycota</taxon>
        <taxon>Mucoromycotina</taxon>
        <taxon>Mucoromycetes</taxon>
        <taxon>Mucorales</taxon>
        <taxon>Cunninghamellaceae</taxon>
        <taxon>Absidia</taxon>
    </lineage>
</organism>
<evidence type="ECO:0000313" key="13">
    <source>
        <dbReference type="Proteomes" id="UP000078561"/>
    </source>
</evidence>
<dbReference type="PANTHER" id="PTHR45624:SF26">
    <property type="entry name" value="CARRIER PROTEIN, PUTATIVE (AFU_ORTHOLOGUE AFUA_1G07710)-RELATED"/>
    <property type="match status" value="1"/>
</dbReference>
<comment type="subcellular location">
    <subcellularLocation>
        <location evidence="1">Mitochondrion membrane</location>
        <topology evidence="1">Multi-pass membrane protein</topology>
    </subcellularLocation>
</comment>
<feature type="compositionally biased region" description="Low complexity" evidence="11">
    <location>
        <begin position="49"/>
        <end position="58"/>
    </location>
</feature>
<gene>
    <name evidence="12" type="primary">ABSGL_00649.1 scaffold 832</name>
</gene>
<evidence type="ECO:0000256" key="7">
    <source>
        <dbReference type="ARBA" id="ARBA00023128"/>
    </source>
</evidence>
<dbReference type="InParanoid" id="A0A168KSJ9"/>
<dbReference type="PROSITE" id="PS50920">
    <property type="entry name" value="SOLCAR"/>
    <property type="match status" value="1"/>
</dbReference>
<dbReference type="InterPro" id="IPR023395">
    <property type="entry name" value="MCP_dom_sf"/>
</dbReference>
<name>A0A168KSJ9_ABSGL</name>
<dbReference type="Pfam" id="PF00153">
    <property type="entry name" value="Mito_carr"/>
    <property type="match status" value="1"/>
</dbReference>
<reference evidence="12" key="1">
    <citation type="submission" date="2016-04" db="EMBL/GenBank/DDBJ databases">
        <authorList>
            <person name="Evans L.H."/>
            <person name="Alamgir A."/>
            <person name="Owens N."/>
            <person name="Weber N.D."/>
            <person name="Virtaneva K."/>
            <person name="Barbian K."/>
            <person name="Babar A."/>
            <person name="Rosenke K."/>
        </authorList>
    </citation>
    <scope>NUCLEOTIDE SEQUENCE [LARGE SCALE GENOMIC DNA]</scope>
    <source>
        <strain evidence="12">CBS 101.48</strain>
    </source>
</reference>
<dbReference type="Proteomes" id="UP000078561">
    <property type="component" value="Unassembled WGS sequence"/>
</dbReference>
<dbReference type="InterPro" id="IPR050567">
    <property type="entry name" value="Mitochondrial_Carrier"/>
</dbReference>
<feature type="region of interest" description="Disordered" evidence="11">
    <location>
        <begin position="49"/>
        <end position="78"/>
    </location>
</feature>
<keyword evidence="4 9" id="KW-0812">Transmembrane</keyword>
<dbReference type="InterPro" id="IPR018108">
    <property type="entry name" value="MCP_transmembrane"/>
</dbReference>
<evidence type="ECO:0000256" key="5">
    <source>
        <dbReference type="ARBA" id="ARBA00022737"/>
    </source>
</evidence>
<protein>
    <recommendedName>
        <fullName evidence="14">Mitochondrial carrier protein</fullName>
    </recommendedName>
</protein>
<feature type="repeat" description="Solcar" evidence="9">
    <location>
        <begin position="197"/>
        <end position="284"/>
    </location>
</feature>
<feature type="compositionally biased region" description="Low complexity" evidence="11">
    <location>
        <begin position="16"/>
        <end position="29"/>
    </location>
</feature>
<dbReference type="AlphaFoldDB" id="A0A168KSJ9"/>
<sequence length="475" mass="52876">MTVASSFSTANGEKISTTTGTATTGPASSIPTNPVLKKSTLFPIQYPSSPSNLSSVVPYPSPPNGLATHSKRKKAKDATSVGGSTAIARTLMLQGLVLFYRTPIKLFRPLRVDYLIMARALLPVDETSKRFSFRYTSIGMITHAVKTRGWNFLPKHVFPPLIANTVIGTVLYTTYIATLPWFHPPSAYQLHRPFPPPPYSSVFLAGCLAGAAQSIIATPLDSLKVRFEVNDLLEGKHRSLYQFAKTTLMDLGIASAYRGFVLTLIRDSLACGLFFATFEWVKQQGYYYYLDEMYGLHVVSSKTLQDLETSWKNEISELIHHHGDSVMTPPTQVLKKERPPLMLEPMFVILAGAAAAVAYQLIDHPFSKIHSIFYIEEGQSEFTNKSAREPVNTLYRRTWEQCKLQVKSNGGSWIKFLYHEFGSTVLKVVPATSVGFLVFELVKREVDFRSMDFGPFHSMDQAAWTTTATAGTIDE</sequence>
<dbReference type="Gene3D" id="1.50.40.10">
    <property type="entry name" value="Mitochondrial carrier domain"/>
    <property type="match status" value="1"/>
</dbReference>
<keyword evidence="7" id="KW-0496">Mitochondrion</keyword>
<evidence type="ECO:0000256" key="10">
    <source>
        <dbReference type="RuleBase" id="RU000488"/>
    </source>
</evidence>
<evidence type="ECO:0000256" key="6">
    <source>
        <dbReference type="ARBA" id="ARBA00022989"/>
    </source>
</evidence>
<dbReference type="GO" id="GO:0022857">
    <property type="term" value="F:transmembrane transporter activity"/>
    <property type="evidence" value="ECO:0007669"/>
    <property type="project" value="TreeGrafter"/>
</dbReference>
<evidence type="ECO:0008006" key="14">
    <source>
        <dbReference type="Google" id="ProtNLM"/>
    </source>
</evidence>
<evidence type="ECO:0000256" key="2">
    <source>
        <dbReference type="ARBA" id="ARBA00006375"/>
    </source>
</evidence>
<evidence type="ECO:0000256" key="3">
    <source>
        <dbReference type="ARBA" id="ARBA00022448"/>
    </source>
</evidence>
<evidence type="ECO:0000256" key="4">
    <source>
        <dbReference type="ARBA" id="ARBA00022692"/>
    </source>
</evidence>
<dbReference type="OrthoDB" id="3364892at2759"/>
<dbReference type="SUPFAM" id="SSF103506">
    <property type="entry name" value="Mitochondrial carrier"/>
    <property type="match status" value="1"/>
</dbReference>
<keyword evidence="8 9" id="KW-0472">Membrane</keyword>
<evidence type="ECO:0000256" key="9">
    <source>
        <dbReference type="PROSITE-ProRule" id="PRU00282"/>
    </source>
</evidence>
<evidence type="ECO:0000256" key="8">
    <source>
        <dbReference type="ARBA" id="ARBA00023136"/>
    </source>
</evidence>
<dbReference type="PANTHER" id="PTHR45624">
    <property type="entry name" value="MITOCHONDRIAL BASIC AMINO ACIDS TRANSPORTER-RELATED"/>
    <property type="match status" value="1"/>
</dbReference>
<proteinExistence type="inferred from homology"/>
<evidence type="ECO:0000256" key="1">
    <source>
        <dbReference type="ARBA" id="ARBA00004225"/>
    </source>
</evidence>
<accession>A0A168KSJ9</accession>
<keyword evidence="5" id="KW-0677">Repeat</keyword>
<dbReference type="OMA" id="SWRMTTP"/>
<evidence type="ECO:0000256" key="11">
    <source>
        <dbReference type="SAM" id="MobiDB-lite"/>
    </source>
</evidence>
<keyword evidence="13" id="KW-1185">Reference proteome</keyword>
<keyword evidence="3 10" id="KW-0813">Transport</keyword>
<evidence type="ECO:0000313" key="12">
    <source>
        <dbReference type="EMBL" id="SAL95331.1"/>
    </source>
</evidence>
<dbReference type="EMBL" id="LT550270">
    <property type="protein sequence ID" value="SAL95331.1"/>
    <property type="molecule type" value="Genomic_DNA"/>
</dbReference>
<feature type="compositionally biased region" description="Polar residues" evidence="11">
    <location>
        <begin position="1"/>
        <end position="15"/>
    </location>
</feature>
<comment type="similarity">
    <text evidence="2 10">Belongs to the mitochondrial carrier (TC 2.A.29) family.</text>
</comment>